<dbReference type="EMBL" id="PJRP01000007">
    <property type="protein sequence ID" value="PLP99543.1"/>
    <property type="molecule type" value="Genomic_DNA"/>
</dbReference>
<protein>
    <submittedName>
        <fullName evidence="1">Uncharacterized protein</fullName>
    </submittedName>
</protein>
<gene>
    <name evidence="1" type="ORF">CYJ10_17210</name>
</gene>
<comment type="caution">
    <text evidence="1">The sequence shown here is derived from an EMBL/GenBank/DDBJ whole genome shotgun (WGS) entry which is preliminary data.</text>
</comment>
<organism evidence="1 2">
    <name type="scientific">Cupriavidus pauculus</name>
    <dbReference type="NCBI Taxonomy" id="82633"/>
    <lineage>
        <taxon>Bacteria</taxon>
        <taxon>Pseudomonadati</taxon>
        <taxon>Pseudomonadota</taxon>
        <taxon>Betaproteobacteria</taxon>
        <taxon>Burkholderiales</taxon>
        <taxon>Burkholderiaceae</taxon>
        <taxon>Cupriavidus</taxon>
    </lineage>
</organism>
<reference evidence="1 2" key="1">
    <citation type="submission" date="2017-12" db="EMBL/GenBank/DDBJ databases">
        <title>Genome sequence of the active heterotrophic nitrifier-denitrifier, Cupriavidus pauculus UM1.</title>
        <authorList>
            <person name="Putonti C."/>
            <person name="Castignetti D."/>
        </authorList>
    </citation>
    <scope>NUCLEOTIDE SEQUENCE [LARGE SCALE GENOMIC DNA]</scope>
    <source>
        <strain evidence="1 2">UM1</strain>
    </source>
</reference>
<dbReference type="AlphaFoldDB" id="A0A2N5CBE8"/>
<dbReference type="RefSeq" id="WP_101682686.1">
    <property type="nucleotide sequence ID" value="NZ_PJRP01000007.1"/>
</dbReference>
<sequence length="79" mass="9049">MLTLSEELTKLGRAEAHVLEASRRIESQRALVTSMAAKSGERVRAETLLSTMQATLNQFTFHRDAILENIERLRRKHTE</sequence>
<proteinExistence type="predicted"/>
<evidence type="ECO:0000313" key="1">
    <source>
        <dbReference type="EMBL" id="PLP99543.1"/>
    </source>
</evidence>
<accession>A0A2N5CBE8</accession>
<dbReference type="Proteomes" id="UP000234341">
    <property type="component" value="Unassembled WGS sequence"/>
</dbReference>
<evidence type="ECO:0000313" key="2">
    <source>
        <dbReference type="Proteomes" id="UP000234341"/>
    </source>
</evidence>
<dbReference type="OrthoDB" id="8020482at2"/>
<name>A0A2N5CBE8_9BURK</name>